<proteinExistence type="predicted"/>
<gene>
    <name evidence="2" type="ORF">F7725_012795</name>
</gene>
<organism evidence="2 3">
    <name type="scientific">Dissostichus mawsoni</name>
    <name type="common">Antarctic cod</name>
    <dbReference type="NCBI Taxonomy" id="36200"/>
    <lineage>
        <taxon>Eukaryota</taxon>
        <taxon>Metazoa</taxon>
        <taxon>Chordata</taxon>
        <taxon>Craniata</taxon>
        <taxon>Vertebrata</taxon>
        <taxon>Euteleostomi</taxon>
        <taxon>Actinopterygii</taxon>
        <taxon>Neopterygii</taxon>
        <taxon>Teleostei</taxon>
        <taxon>Neoteleostei</taxon>
        <taxon>Acanthomorphata</taxon>
        <taxon>Eupercaria</taxon>
        <taxon>Perciformes</taxon>
        <taxon>Notothenioidei</taxon>
        <taxon>Nototheniidae</taxon>
        <taxon>Dissostichus</taxon>
    </lineage>
</organism>
<name>A0A7J5YPF6_DISMA</name>
<keyword evidence="3" id="KW-1185">Reference proteome</keyword>
<reference evidence="2 3" key="1">
    <citation type="submission" date="2020-03" db="EMBL/GenBank/DDBJ databases">
        <title>Dissostichus mawsoni Genome sequencing and assembly.</title>
        <authorList>
            <person name="Park H."/>
        </authorList>
    </citation>
    <scope>NUCLEOTIDE SEQUENCE [LARGE SCALE GENOMIC DNA]</scope>
    <source>
        <strain evidence="2">DM0001</strain>
        <tissue evidence="2">Muscle</tissue>
    </source>
</reference>
<evidence type="ECO:0000313" key="2">
    <source>
        <dbReference type="EMBL" id="KAF3851023.1"/>
    </source>
</evidence>
<evidence type="ECO:0000256" key="1">
    <source>
        <dbReference type="SAM" id="MobiDB-lite"/>
    </source>
</evidence>
<accession>A0A7J5YPF6</accession>
<dbReference type="Proteomes" id="UP000518266">
    <property type="component" value="Unassembled WGS sequence"/>
</dbReference>
<comment type="caution">
    <text evidence="2">The sequence shown here is derived from an EMBL/GenBank/DDBJ whole genome shotgun (WGS) entry which is preliminary data.</text>
</comment>
<dbReference type="AlphaFoldDB" id="A0A7J5YPF6"/>
<sequence>MRLNTLLVLNCPVGSRALPHDLLVFDLVHCQSLQLCLRGGHGRGAVGDAVRHTDMSPVLPVPGGAVARAGRSPQGSEGGALRGNGRDNGRSLPHLWFWRVSPGLQEGCGVGHGLYRLPHDHPPAV</sequence>
<protein>
    <submittedName>
        <fullName evidence="2">Uncharacterized protein</fullName>
    </submittedName>
</protein>
<evidence type="ECO:0000313" key="3">
    <source>
        <dbReference type="Proteomes" id="UP000518266"/>
    </source>
</evidence>
<feature type="region of interest" description="Disordered" evidence="1">
    <location>
        <begin position="63"/>
        <end position="87"/>
    </location>
</feature>
<dbReference type="EMBL" id="JAAKFY010000010">
    <property type="protein sequence ID" value="KAF3851023.1"/>
    <property type="molecule type" value="Genomic_DNA"/>
</dbReference>